<dbReference type="Pfam" id="PF07993">
    <property type="entry name" value="NAD_binding_4"/>
    <property type="match status" value="1"/>
</dbReference>
<accession>A0A8K0JM75</accession>
<protein>
    <recommendedName>
        <fullName evidence="3">Thioester reductase (TE) domain-containing protein</fullName>
    </recommendedName>
</protein>
<evidence type="ECO:0000313" key="4">
    <source>
        <dbReference type="EMBL" id="KAG7539673.1"/>
    </source>
</evidence>
<gene>
    <name evidence="4" type="ORF">FFLO_03390</name>
</gene>
<organism evidence="4 5">
    <name type="scientific">Filobasidium floriforme</name>
    <dbReference type="NCBI Taxonomy" id="5210"/>
    <lineage>
        <taxon>Eukaryota</taxon>
        <taxon>Fungi</taxon>
        <taxon>Dikarya</taxon>
        <taxon>Basidiomycota</taxon>
        <taxon>Agaricomycotina</taxon>
        <taxon>Tremellomycetes</taxon>
        <taxon>Filobasidiales</taxon>
        <taxon>Filobasidiaceae</taxon>
        <taxon>Filobasidium</taxon>
    </lineage>
</organism>
<feature type="domain" description="Thioester reductase (TE)" evidence="3">
    <location>
        <begin position="9"/>
        <end position="209"/>
    </location>
</feature>
<dbReference type="SUPFAM" id="SSF51735">
    <property type="entry name" value="NAD(P)-binding Rossmann-fold domains"/>
    <property type="match status" value="1"/>
</dbReference>
<dbReference type="CDD" id="cd05227">
    <property type="entry name" value="AR_SDR_e"/>
    <property type="match status" value="1"/>
</dbReference>
<dbReference type="PANTHER" id="PTHR10366">
    <property type="entry name" value="NAD DEPENDENT EPIMERASE/DEHYDRATASE"/>
    <property type="match status" value="1"/>
</dbReference>
<dbReference type="AlphaFoldDB" id="A0A8K0JM75"/>
<keyword evidence="1" id="KW-0560">Oxidoreductase</keyword>
<keyword evidence="5" id="KW-1185">Reference proteome</keyword>
<name>A0A8K0JM75_9TREE</name>
<dbReference type="Proteomes" id="UP000812966">
    <property type="component" value="Unassembled WGS sequence"/>
</dbReference>
<comment type="caution">
    <text evidence="4">The sequence shown here is derived from an EMBL/GenBank/DDBJ whole genome shotgun (WGS) entry which is preliminary data.</text>
</comment>
<dbReference type="PANTHER" id="PTHR10366:SF579">
    <property type="entry name" value="3-BETA HYDROXYSTEROID DEHYDROGENASE_ISOMERASE FAMILY PROTEIN (AFU_ORTHOLOGUE AFUA_3G02250)"/>
    <property type="match status" value="1"/>
</dbReference>
<dbReference type="InterPro" id="IPR013120">
    <property type="entry name" value="FAR_NAD-bd"/>
</dbReference>
<dbReference type="Gene3D" id="3.40.50.720">
    <property type="entry name" value="NAD(P)-binding Rossmann-like Domain"/>
    <property type="match status" value="1"/>
</dbReference>
<dbReference type="GO" id="GO:0016616">
    <property type="term" value="F:oxidoreductase activity, acting on the CH-OH group of donors, NAD or NADP as acceptor"/>
    <property type="evidence" value="ECO:0007669"/>
    <property type="project" value="TreeGrafter"/>
</dbReference>
<sequence>MSNQLVLVTGISGFVATHVALEYLKNGHPVRGTVRSKEKAEVVKKTPCFQPYLEQLSFVVVEDLVTGDFSEAVKDVSIVAHTASPFHMSGSSWEKDYRDPAVRGTRNCLEAAAKESSVKHVVVTSSFASVGDFSKPATEQAGKVYTEKDWNPITEKECEGLKSDNPMAASLWYCASKKFAEKTAWEIAEQSNFTLSTICPPMVFGPPLHNVDSLDALNTSSGAVYGLMKKDGSSSKEVPETAFPAFADVRNVAEAHFKSSIEGKNERYLVCNGTFTNQTIVDSIRDRYPDLKDRLAEGNRGEKPDGKVFTLDASKAEKELGLRYISFEDCVKDTVDRFLAIEKEVN</sequence>
<proteinExistence type="inferred from homology"/>
<dbReference type="InterPro" id="IPR036291">
    <property type="entry name" value="NAD(P)-bd_dom_sf"/>
</dbReference>
<dbReference type="InterPro" id="IPR050425">
    <property type="entry name" value="NAD(P)_dehydrat-like"/>
</dbReference>
<evidence type="ECO:0000259" key="3">
    <source>
        <dbReference type="Pfam" id="PF07993"/>
    </source>
</evidence>
<reference evidence="4" key="1">
    <citation type="submission" date="2020-04" db="EMBL/GenBank/DDBJ databases">
        <title>Analysis of mating type loci in Filobasidium floriforme.</title>
        <authorList>
            <person name="Nowrousian M."/>
        </authorList>
    </citation>
    <scope>NUCLEOTIDE SEQUENCE</scope>
    <source>
        <strain evidence="4">CBS 6242</strain>
    </source>
</reference>
<evidence type="ECO:0000256" key="1">
    <source>
        <dbReference type="ARBA" id="ARBA00023002"/>
    </source>
</evidence>
<evidence type="ECO:0000256" key="2">
    <source>
        <dbReference type="ARBA" id="ARBA00023445"/>
    </source>
</evidence>
<dbReference type="EMBL" id="JABELV010000062">
    <property type="protein sequence ID" value="KAG7539673.1"/>
    <property type="molecule type" value="Genomic_DNA"/>
</dbReference>
<comment type="similarity">
    <text evidence="2">Belongs to the NAD(P)-dependent epimerase/dehydratase family. Dihydroflavonol-4-reductase subfamily.</text>
</comment>
<evidence type="ECO:0000313" key="5">
    <source>
        <dbReference type="Proteomes" id="UP000812966"/>
    </source>
</evidence>